<dbReference type="CDD" id="cd01668">
    <property type="entry name" value="TGS_RSH"/>
    <property type="match status" value="1"/>
</dbReference>
<gene>
    <name evidence="6" type="ORF">UFOPK3516_00433</name>
</gene>
<dbReference type="Pfam" id="PF13328">
    <property type="entry name" value="HD_4"/>
    <property type="match status" value="1"/>
</dbReference>
<dbReference type="EMBL" id="CAFBMB010000020">
    <property type="protein sequence ID" value="CAB4891809.1"/>
    <property type="molecule type" value="Genomic_DNA"/>
</dbReference>
<dbReference type="SUPFAM" id="SSF109604">
    <property type="entry name" value="HD-domain/PDEase-like"/>
    <property type="match status" value="1"/>
</dbReference>
<feature type="domain" description="HD" evidence="4">
    <location>
        <begin position="69"/>
        <end position="166"/>
    </location>
</feature>
<dbReference type="Pfam" id="PF19296">
    <property type="entry name" value="RelA_AH_RIS"/>
    <property type="match status" value="1"/>
</dbReference>
<dbReference type="Gene3D" id="3.10.20.30">
    <property type="match status" value="1"/>
</dbReference>
<dbReference type="PROSITE" id="PS51880">
    <property type="entry name" value="TGS"/>
    <property type="match status" value="1"/>
</dbReference>
<dbReference type="SUPFAM" id="SSF81301">
    <property type="entry name" value="Nucleotidyltransferase"/>
    <property type="match status" value="1"/>
</dbReference>
<dbReference type="InterPro" id="IPR043519">
    <property type="entry name" value="NT_sf"/>
</dbReference>
<dbReference type="InterPro" id="IPR045865">
    <property type="entry name" value="ACT-like_dom_sf"/>
</dbReference>
<sequence>MTDVPATGSALRRLVPKIFWRSPDSDGFDLLVRTVRTHHPKADIAGMERAYEVAKVAHEGQTRKSGEAYITHPVAVAQILAELGIGAKTVIAALLHDTVEDTEYSLEQVEREFGAEVAMLVDGVTKLDRVTFGDSAQAETVRKMIVAMSRDIRVLVIKLADRLHNARTWGFVSPESAARKATETLEIYAPLAHRLGISTMKWELEDLSFAVLHPKIFSEINNLVQQRTPERETFVADVISAVREDLRLNRIRGEVEGRPKQLYSIYQKMAVRGREFDEIYDLVGIRVIVPSVRDCYGILGAIHSRWNPLPGRFKDYIATPKFNLYQSLHTTVMGPGGRPVELQIRTPEMHQRAEFGVAAHWKYKDKQSGGRGRDALSLVDTDMAWLAHISDWEAETDDPNEFLDSLRFEIGSKEVYVFTPKGRVVGLTAGATPVDFAYAVHTEVGHRTMGAKVNGRLVPLDSQVASGDVIEILTSKNPDAGPSKDWLSFVASTRTKSKIKQWFSKERRDEAVEQGRDLIARTMRKQNLPLQKLMSTDTLAEVAAQLRYDDVSSLFAAVGEGHVSSQSVVEKITLNITESADSETPDAVIPGRGGVRGVRRGDSGVLVRGAPDILVKLAKCCTPLPGDDIKGFVTRGQGVSVHRSTCHNVRNLVSEPERLIEVDWAPSSKSIFLVQIQVEALDRAALLSDVTRVLAENHVNILSATVTTTSERIALNRFVFEMSDTSHLERLLNGIRRIDGVYDAYRVSESGS</sequence>
<dbReference type="InterPro" id="IPR004811">
    <property type="entry name" value="RelA/Spo_fam"/>
</dbReference>
<evidence type="ECO:0000259" key="3">
    <source>
        <dbReference type="PROSITE" id="PS51671"/>
    </source>
</evidence>
<comment type="pathway">
    <text evidence="2">Purine metabolism.</text>
</comment>
<dbReference type="FunFam" id="1.10.3210.10:FF:000001">
    <property type="entry name" value="GTP pyrophosphokinase RelA"/>
    <property type="match status" value="1"/>
</dbReference>
<dbReference type="GO" id="GO:0005886">
    <property type="term" value="C:plasma membrane"/>
    <property type="evidence" value="ECO:0007669"/>
    <property type="project" value="TreeGrafter"/>
</dbReference>
<reference evidence="6" key="1">
    <citation type="submission" date="2020-05" db="EMBL/GenBank/DDBJ databases">
        <authorList>
            <person name="Chiriac C."/>
            <person name="Salcher M."/>
            <person name="Ghai R."/>
            <person name="Kavagutti S V."/>
        </authorList>
    </citation>
    <scope>NUCLEOTIDE SEQUENCE</scope>
</reference>
<dbReference type="InterPro" id="IPR012675">
    <property type="entry name" value="Beta-grasp_dom_sf"/>
</dbReference>
<dbReference type="InterPro" id="IPR004095">
    <property type="entry name" value="TGS"/>
</dbReference>
<dbReference type="InterPro" id="IPR006674">
    <property type="entry name" value="HD_domain"/>
</dbReference>
<evidence type="ECO:0000256" key="2">
    <source>
        <dbReference type="ARBA" id="ARBA00025704"/>
    </source>
</evidence>
<dbReference type="PANTHER" id="PTHR21262">
    <property type="entry name" value="GUANOSINE-3',5'-BIS DIPHOSPHATE 3'-PYROPHOSPHOHYDROLASE"/>
    <property type="match status" value="1"/>
</dbReference>
<evidence type="ECO:0000259" key="5">
    <source>
        <dbReference type="PROSITE" id="PS51880"/>
    </source>
</evidence>
<dbReference type="Pfam" id="PF04607">
    <property type="entry name" value="RelA_SpoT"/>
    <property type="match status" value="1"/>
</dbReference>
<dbReference type="InterPro" id="IPR003607">
    <property type="entry name" value="HD/PDEase_dom"/>
</dbReference>
<organism evidence="6">
    <name type="scientific">freshwater metagenome</name>
    <dbReference type="NCBI Taxonomy" id="449393"/>
    <lineage>
        <taxon>unclassified sequences</taxon>
        <taxon>metagenomes</taxon>
        <taxon>ecological metagenomes</taxon>
    </lineage>
</organism>
<evidence type="ECO:0000259" key="4">
    <source>
        <dbReference type="PROSITE" id="PS51831"/>
    </source>
</evidence>
<proteinExistence type="inferred from homology"/>
<dbReference type="InterPro" id="IPR007685">
    <property type="entry name" value="RelA_SpoT"/>
</dbReference>
<dbReference type="Gene3D" id="3.30.460.10">
    <property type="entry name" value="Beta Polymerase, domain 2"/>
    <property type="match status" value="1"/>
</dbReference>
<protein>
    <submittedName>
        <fullName evidence="6">Unannotated protein</fullName>
    </submittedName>
</protein>
<dbReference type="GO" id="GO:0015969">
    <property type="term" value="P:guanosine tetraphosphate metabolic process"/>
    <property type="evidence" value="ECO:0007669"/>
    <property type="project" value="InterPro"/>
</dbReference>
<dbReference type="NCBIfam" id="TIGR00691">
    <property type="entry name" value="spoT_relA"/>
    <property type="match status" value="1"/>
</dbReference>
<dbReference type="SMART" id="SM00954">
    <property type="entry name" value="RelA_SpoT"/>
    <property type="match status" value="1"/>
</dbReference>
<dbReference type="Gene3D" id="3.30.70.260">
    <property type="match status" value="1"/>
</dbReference>
<dbReference type="InterPro" id="IPR033655">
    <property type="entry name" value="TGS_RelA/SpoT"/>
</dbReference>
<dbReference type="FunFam" id="3.10.20.30:FF:000002">
    <property type="entry name" value="GTP pyrophosphokinase (RelA/SpoT)"/>
    <property type="match status" value="1"/>
</dbReference>
<dbReference type="Gene3D" id="1.10.3210.10">
    <property type="entry name" value="Hypothetical protein af1432"/>
    <property type="match status" value="1"/>
</dbReference>
<feature type="domain" description="ACT" evidence="3">
    <location>
        <begin position="675"/>
        <end position="749"/>
    </location>
</feature>
<dbReference type="Pfam" id="PF13291">
    <property type="entry name" value="ACT_4"/>
    <property type="match status" value="1"/>
</dbReference>
<dbReference type="CDD" id="cd00077">
    <property type="entry name" value="HDc"/>
    <property type="match status" value="1"/>
</dbReference>
<dbReference type="InterPro" id="IPR002912">
    <property type="entry name" value="ACT_dom"/>
</dbReference>
<name>A0A6J7FHA0_9ZZZZ</name>
<evidence type="ECO:0000256" key="1">
    <source>
        <dbReference type="ARBA" id="ARBA00007476"/>
    </source>
</evidence>
<dbReference type="FunFam" id="3.30.460.10:FF:000001">
    <property type="entry name" value="GTP pyrophosphokinase RelA"/>
    <property type="match status" value="1"/>
</dbReference>
<feature type="domain" description="TGS" evidence="5">
    <location>
        <begin position="413"/>
        <end position="474"/>
    </location>
</feature>
<dbReference type="SMART" id="SM00471">
    <property type="entry name" value="HDc"/>
    <property type="match status" value="1"/>
</dbReference>
<dbReference type="CDD" id="cd04876">
    <property type="entry name" value="ACT_RelA-SpoT"/>
    <property type="match status" value="1"/>
</dbReference>
<dbReference type="PANTHER" id="PTHR21262:SF31">
    <property type="entry name" value="GTP PYROPHOSPHOKINASE"/>
    <property type="match status" value="1"/>
</dbReference>
<dbReference type="Pfam" id="PF02824">
    <property type="entry name" value="TGS"/>
    <property type="match status" value="1"/>
</dbReference>
<dbReference type="PROSITE" id="PS51671">
    <property type="entry name" value="ACT"/>
    <property type="match status" value="1"/>
</dbReference>
<dbReference type="AlphaFoldDB" id="A0A6J7FHA0"/>
<dbReference type="InterPro" id="IPR045600">
    <property type="entry name" value="RelA/SpoT_AH_RIS"/>
</dbReference>
<comment type="similarity">
    <text evidence="1">Belongs to the RelA/SpoT family.</text>
</comment>
<dbReference type="InterPro" id="IPR012676">
    <property type="entry name" value="TGS-like"/>
</dbReference>
<dbReference type="PROSITE" id="PS51831">
    <property type="entry name" value="HD"/>
    <property type="match status" value="1"/>
</dbReference>
<dbReference type="SUPFAM" id="SSF81271">
    <property type="entry name" value="TGS-like"/>
    <property type="match status" value="1"/>
</dbReference>
<evidence type="ECO:0000313" key="6">
    <source>
        <dbReference type="EMBL" id="CAB4891809.1"/>
    </source>
</evidence>
<dbReference type="SUPFAM" id="SSF55021">
    <property type="entry name" value="ACT-like"/>
    <property type="match status" value="1"/>
</dbReference>
<accession>A0A6J7FHA0</accession>
<dbReference type="CDD" id="cd05399">
    <property type="entry name" value="NT_Rel-Spo_like"/>
    <property type="match status" value="1"/>
</dbReference>